<gene>
    <name evidence="3" type="primary">AVEN_241382_1</name>
    <name evidence="3" type="ORF">TNCV_3385141</name>
</gene>
<keyword evidence="4" id="KW-1185">Reference proteome</keyword>
<dbReference type="EMBL" id="BMAU01021347">
    <property type="protein sequence ID" value="GFY18021.1"/>
    <property type="molecule type" value="Genomic_DNA"/>
</dbReference>
<feature type="compositionally biased region" description="Basic and acidic residues" evidence="1">
    <location>
        <begin position="158"/>
        <end position="171"/>
    </location>
</feature>
<dbReference type="AlphaFoldDB" id="A0A8X6T158"/>
<evidence type="ECO:0000256" key="2">
    <source>
        <dbReference type="SAM" id="Phobius"/>
    </source>
</evidence>
<reference evidence="3" key="1">
    <citation type="submission" date="2020-08" db="EMBL/GenBank/DDBJ databases">
        <title>Multicomponent nature underlies the extraordinary mechanical properties of spider dragline silk.</title>
        <authorList>
            <person name="Kono N."/>
            <person name="Nakamura H."/>
            <person name="Mori M."/>
            <person name="Yoshida Y."/>
            <person name="Ohtoshi R."/>
            <person name="Malay A.D."/>
            <person name="Moran D.A.P."/>
            <person name="Tomita M."/>
            <person name="Numata K."/>
            <person name="Arakawa K."/>
        </authorList>
    </citation>
    <scope>NUCLEOTIDE SEQUENCE</scope>
</reference>
<keyword evidence="2" id="KW-0812">Transmembrane</keyword>
<sequence>MEHLRTLLRKVGTLEIYQARKEPDEILDIDQDSENSLKIMKYDSHLALCAIILLITAGVFVGVGTTNLSADPPYSGPLCIIFGMIFLLPSVILCVYAAKGPLKPVFEFHQEALKIRRDQVTKCQKEIHIKTQKDVKYQLKPSLKPQQEPDQTGKHKLGPMEKVKQTRKEHVQLTNTIV</sequence>
<protein>
    <submittedName>
        <fullName evidence="3">Uncharacterized protein</fullName>
    </submittedName>
</protein>
<feature type="transmembrane region" description="Helical" evidence="2">
    <location>
        <begin position="46"/>
        <end position="68"/>
    </location>
</feature>
<evidence type="ECO:0000256" key="1">
    <source>
        <dbReference type="SAM" id="MobiDB-lite"/>
    </source>
</evidence>
<name>A0A8X6T158_TRICX</name>
<keyword evidence="2" id="KW-1133">Transmembrane helix</keyword>
<proteinExistence type="predicted"/>
<accession>A0A8X6T158</accession>
<feature type="transmembrane region" description="Helical" evidence="2">
    <location>
        <begin position="74"/>
        <end position="98"/>
    </location>
</feature>
<evidence type="ECO:0000313" key="4">
    <source>
        <dbReference type="Proteomes" id="UP000887159"/>
    </source>
</evidence>
<comment type="caution">
    <text evidence="3">The sequence shown here is derived from an EMBL/GenBank/DDBJ whole genome shotgun (WGS) entry which is preliminary data.</text>
</comment>
<organism evidence="3 4">
    <name type="scientific">Trichonephila clavipes</name>
    <name type="common">Golden silk orbweaver</name>
    <name type="synonym">Nephila clavipes</name>
    <dbReference type="NCBI Taxonomy" id="2585209"/>
    <lineage>
        <taxon>Eukaryota</taxon>
        <taxon>Metazoa</taxon>
        <taxon>Ecdysozoa</taxon>
        <taxon>Arthropoda</taxon>
        <taxon>Chelicerata</taxon>
        <taxon>Arachnida</taxon>
        <taxon>Araneae</taxon>
        <taxon>Araneomorphae</taxon>
        <taxon>Entelegynae</taxon>
        <taxon>Araneoidea</taxon>
        <taxon>Nephilidae</taxon>
        <taxon>Trichonephila</taxon>
    </lineage>
</organism>
<keyword evidence="2" id="KW-0472">Membrane</keyword>
<evidence type="ECO:0000313" key="3">
    <source>
        <dbReference type="EMBL" id="GFY18021.1"/>
    </source>
</evidence>
<feature type="region of interest" description="Disordered" evidence="1">
    <location>
        <begin position="140"/>
        <end position="178"/>
    </location>
</feature>
<dbReference type="Proteomes" id="UP000887159">
    <property type="component" value="Unassembled WGS sequence"/>
</dbReference>